<name>A0A7R8H2R5_LEPSM</name>
<sequence length="103" mass="12234">MNNPSCLQDSRKRADRNKINNNNINISVRSIFRKIQNERTISCIFDTGSKMVMLSHPRQIKKWNSKFYLGLAMTWVCSMNSNMLMWNLSLHMTYKDYIRNLNV</sequence>
<keyword evidence="2" id="KW-1185">Reference proteome</keyword>
<dbReference type="Proteomes" id="UP000675881">
    <property type="component" value="Chromosome 12"/>
</dbReference>
<evidence type="ECO:0000313" key="1">
    <source>
        <dbReference type="EMBL" id="CAF2819298.1"/>
    </source>
</evidence>
<protein>
    <submittedName>
        <fullName evidence="1">(salmon louse) hypothetical protein</fullName>
    </submittedName>
</protein>
<dbReference type="AlphaFoldDB" id="A0A7R8H2R5"/>
<dbReference type="EMBL" id="HG994591">
    <property type="protein sequence ID" value="CAF2819298.1"/>
    <property type="molecule type" value="Genomic_DNA"/>
</dbReference>
<reference evidence="1" key="1">
    <citation type="submission" date="2021-02" db="EMBL/GenBank/DDBJ databases">
        <authorList>
            <person name="Bekaert M."/>
        </authorList>
    </citation>
    <scope>NUCLEOTIDE SEQUENCE</scope>
    <source>
        <strain evidence="1">IoA-00</strain>
    </source>
</reference>
<evidence type="ECO:0000313" key="2">
    <source>
        <dbReference type="Proteomes" id="UP000675881"/>
    </source>
</evidence>
<proteinExistence type="predicted"/>
<gene>
    <name evidence="1" type="ORF">LSAA_3538</name>
</gene>
<accession>A0A7R8H2R5</accession>
<organism evidence="1 2">
    <name type="scientific">Lepeophtheirus salmonis</name>
    <name type="common">Salmon louse</name>
    <name type="synonym">Caligus salmonis</name>
    <dbReference type="NCBI Taxonomy" id="72036"/>
    <lineage>
        <taxon>Eukaryota</taxon>
        <taxon>Metazoa</taxon>
        <taxon>Ecdysozoa</taxon>
        <taxon>Arthropoda</taxon>
        <taxon>Crustacea</taxon>
        <taxon>Multicrustacea</taxon>
        <taxon>Hexanauplia</taxon>
        <taxon>Copepoda</taxon>
        <taxon>Siphonostomatoida</taxon>
        <taxon>Caligidae</taxon>
        <taxon>Lepeophtheirus</taxon>
    </lineage>
</organism>